<dbReference type="AlphaFoldDB" id="A0A370TC10"/>
<organism evidence="3 4">
    <name type="scientific">Venustampulla echinocandica</name>
    <dbReference type="NCBI Taxonomy" id="2656787"/>
    <lineage>
        <taxon>Eukaryota</taxon>
        <taxon>Fungi</taxon>
        <taxon>Dikarya</taxon>
        <taxon>Ascomycota</taxon>
        <taxon>Pezizomycotina</taxon>
        <taxon>Leotiomycetes</taxon>
        <taxon>Helotiales</taxon>
        <taxon>Pleuroascaceae</taxon>
        <taxon>Venustampulla</taxon>
    </lineage>
</organism>
<dbReference type="PROSITE" id="PS50048">
    <property type="entry name" value="ZN2_CY6_FUNGAL_2"/>
    <property type="match status" value="1"/>
</dbReference>
<dbReference type="Pfam" id="PF00172">
    <property type="entry name" value="Zn_clus"/>
    <property type="match status" value="1"/>
</dbReference>
<evidence type="ECO:0000313" key="4">
    <source>
        <dbReference type="Proteomes" id="UP000254866"/>
    </source>
</evidence>
<evidence type="ECO:0000256" key="1">
    <source>
        <dbReference type="ARBA" id="ARBA00023242"/>
    </source>
</evidence>
<dbReference type="Proteomes" id="UP000254866">
    <property type="component" value="Unassembled WGS sequence"/>
</dbReference>
<feature type="domain" description="Zn(2)-C6 fungal-type" evidence="2">
    <location>
        <begin position="1"/>
        <end position="26"/>
    </location>
</feature>
<sequence>MCRTRRIKCDETKPTCNQCAKSRRQCPGYKDDFDLVFRNETQATERRARRTLTTGKQSNIRVTIQNPHPALSSAPNDGSNLTITSTSGADMAMALASPMSLSIPIEQQAPCYFMSNFVLAPSNDAGTPRGYFDFLAPLMKNEHPDSQLASAFSAVAMASLANRPNSKSRKELKYISVMQYAKALKATNLALQDPSKQKTDQTLAAILMLGFYETVCTENTNPSAWYSHIDGAVQIVKLRGKKQLRTKVGNALFQVVRTQMAITCMTASKSPELGPDWWVADSVSDDFGVPVTKIQLELAELRAEVNNALTSFPRTPEYFAKVTGFIRRAELLEQEYYQWEASLPASWKPRTVAWVDNVAGADISKAEVCPGKVEVYTSIWVGTTWNHARSVRINISGTITRCAAWICSPVDYRTTPEYAHGIRLCSDLATDILSSIPYHLGWDINKGGAVSSSDFSSFTSGLDAFRNPKGIGGFFALWPIFAVSCTDYITDAQRAWAKARMRYIGDSMGMNHAKVLAGFQLRLPSMIIRRDNIGHSPPSTQTAPAMTRGVYSPPTAPPSGATPPFPHPSFPISYASSATTRISATVYALDPLQQREAMQKETFERERALLLKKASNSQGEAVEKLLAVYLAV</sequence>
<dbReference type="PANTHER" id="PTHR38791:SF13">
    <property type="entry name" value="ZN(2)-C6 FUNGAL-TYPE DOMAIN-CONTAINING PROTEIN"/>
    <property type="match status" value="1"/>
</dbReference>
<keyword evidence="1" id="KW-0539">Nucleus</keyword>
<protein>
    <submittedName>
        <fullName evidence="3">Zn2 DNA-binding protein</fullName>
    </submittedName>
</protein>
<dbReference type="Gene3D" id="4.10.240.10">
    <property type="entry name" value="Zn(2)-C6 fungal-type DNA-binding domain"/>
    <property type="match status" value="1"/>
</dbReference>
<dbReference type="GO" id="GO:0008270">
    <property type="term" value="F:zinc ion binding"/>
    <property type="evidence" value="ECO:0007669"/>
    <property type="project" value="InterPro"/>
</dbReference>
<evidence type="ECO:0000313" key="3">
    <source>
        <dbReference type="EMBL" id="RDL31790.1"/>
    </source>
</evidence>
<accession>A0A370TC10</accession>
<keyword evidence="4" id="KW-1185">Reference proteome</keyword>
<dbReference type="GO" id="GO:0003677">
    <property type="term" value="F:DNA binding"/>
    <property type="evidence" value="ECO:0007669"/>
    <property type="project" value="UniProtKB-KW"/>
</dbReference>
<gene>
    <name evidence="3" type="ORF">BP5553_09192</name>
</gene>
<dbReference type="EMBL" id="NPIC01000011">
    <property type="protein sequence ID" value="RDL31790.1"/>
    <property type="molecule type" value="Genomic_DNA"/>
</dbReference>
<dbReference type="OrthoDB" id="4314040at2759"/>
<dbReference type="Pfam" id="PF11951">
    <property type="entry name" value="Fungal_trans_2"/>
    <property type="match status" value="1"/>
</dbReference>
<reference evidence="3 4" key="1">
    <citation type="journal article" date="2018" name="IMA Fungus">
        <title>IMA Genome-F 9: Draft genome sequence of Annulohypoxylon stygium, Aspergillus mulundensis, Berkeleyomyces basicola (syn. Thielaviopsis basicola), Ceratocystis smalleyi, two Cercospora beticola strains, Coleophoma cylindrospora, Fusarium fracticaudum, Phialophora cf. hyalina, and Morchella septimelata.</title>
        <authorList>
            <person name="Wingfield B.D."/>
            <person name="Bills G.F."/>
            <person name="Dong Y."/>
            <person name="Huang W."/>
            <person name="Nel W.J."/>
            <person name="Swalarsk-Parry B.S."/>
            <person name="Vaghefi N."/>
            <person name="Wilken P.M."/>
            <person name="An Z."/>
            <person name="de Beer Z.W."/>
            <person name="De Vos L."/>
            <person name="Chen L."/>
            <person name="Duong T.A."/>
            <person name="Gao Y."/>
            <person name="Hammerbacher A."/>
            <person name="Kikkert J.R."/>
            <person name="Li Y."/>
            <person name="Li H."/>
            <person name="Li K."/>
            <person name="Li Q."/>
            <person name="Liu X."/>
            <person name="Ma X."/>
            <person name="Naidoo K."/>
            <person name="Pethybridge S.J."/>
            <person name="Sun J."/>
            <person name="Steenkamp E.T."/>
            <person name="van der Nest M.A."/>
            <person name="van Wyk S."/>
            <person name="Wingfield M.J."/>
            <person name="Xiong C."/>
            <person name="Yue Q."/>
            <person name="Zhang X."/>
        </authorList>
    </citation>
    <scope>NUCLEOTIDE SEQUENCE [LARGE SCALE GENOMIC DNA]</scope>
    <source>
        <strain evidence="3 4">BP 5553</strain>
    </source>
</reference>
<dbReference type="InterPro" id="IPR053175">
    <property type="entry name" value="DHMBA_Reg_Transcription_Factor"/>
</dbReference>
<dbReference type="GO" id="GO:0000981">
    <property type="term" value="F:DNA-binding transcription factor activity, RNA polymerase II-specific"/>
    <property type="evidence" value="ECO:0007669"/>
    <property type="project" value="InterPro"/>
</dbReference>
<evidence type="ECO:0000259" key="2">
    <source>
        <dbReference type="PROSITE" id="PS50048"/>
    </source>
</evidence>
<dbReference type="STRING" id="2656787.A0A370TC10"/>
<name>A0A370TC10_9HELO</name>
<comment type="caution">
    <text evidence="3">The sequence shown here is derived from an EMBL/GenBank/DDBJ whole genome shotgun (WGS) entry which is preliminary data.</text>
</comment>
<keyword evidence="3" id="KW-0238">DNA-binding</keyword>
<dbReference type="InterPro" id="IPR036864">
    <property type="entry name" value="Zn2-C6_fun-type_DNA-bd_sf"/>
</dbReference>
<dbReference type="PANTHER" id="PTHR38791">
    <property type="entry name" value="ZN(II)2CYS6 TRANSCRIPTION FACTOR (EUROFUNG)-RELATED-RELATED"/>
    <property type="match status" value="1"/>
</dbReference>
<dbReference type="GeneID" id="43602041"/>
<dbReference type="InterPro" id="IPR001138">
    <property type="entry name" value="Zn2Cys6_DnaBD"/>
</dbReference>
<dbReference type="CDD" id="cd00067">
    <property type="entry name" value="GAL4"/>
    <property type="match status" value="1"/>
</dbReference>
<dbReference type="SUPFAM" id="SSF57701">
    <property type="entry name" value="Zn2/Cys6 DNA-binding domain"/>
    <property type="match status" value="1"/>
</dbReference>
<dbReference type="InterPro" id="IPR021858">
    <property type="entry name" value="Fun_TF"/>
</dbReference>
<proteinExistence type="predicted"/>
<dbReference type="RefSeq" id="XP_031865722.1">
    <property type="nucleotide sequence ID" value="XM_032017815.1"/>
</dbReference>